<dbReference type="Pfam" id="PF14063">
    <property type="entry name" value="DUF4254"/>
    <property type="match status" value="1"/>
</dbReference>
<proteinExistence type="predicted"/>
<protein>
    <submittedName>
        <fullName evidence="1">DUF4254 domain-containing protein</fullName>
    </submittedName>
</protein>
<dbReference type="RefSeq" id="WP_378552798.1">
    <property type="nucleotide sequence ID" value="NZ_JBHSBA010000014.1"/>
</dbReference>
<dbReference type="Proteomes" id="UP001595767">
    <property type="component" value="Unassembled WGS sequence"/>
</dbReference>
<reference evidence="2" key="1">
    <citation type="journal article" date="2019" name="Int. J. Syst. Evol. Microbiol.">
        <title>The Global Catalogue of Microorganisms (GCM) 10K type strain sequencing project: providing services to taxonomists for standard genome sequencing and annotation.</title>
        <authorList>
            <consortium name="The Broad Institute Genomics Platform"/>
            <consortium name="The Broad Institute Genome Sequencing Center for Infectious Disease"/>
            <person name="Wu L."/>
            <person name="Ma J."/>
        </authorList>
    </citation>
    <scope>NUCLEOTIDE SEQUENCE [LARGE SCALE GENOMIC DNA]</scope>
    <source>
        <strain evidence="2">CGMCC 4.7204</strain>
    </source>
</reference>
<gene>
    <name evidence="1" type="ORF">ACFOW8_21070</name>
</gene>
<keyword evidence="2" id="KW-1185">Reference proteome</keyword>
<accession>A0ABV8LAU9</accession>
<dbReference type="InterPro" id="IPR025350">
    <property type="entry name" value="DUF4254"/>
</dbReference>
<comment type="caution">
    <text evidence="1">The sequence shown here is derived from an EMBL/GenBank/DDBJ whole genome shotgun (WGS) entry which is preliminary data.</text>
</comment>
<dbReference type="EMBL" id="JBHSBA010000014">
    <property type="protein sequence ID" value="MFC4127424.1"/>
    <property type="molecule type" value="Genomic_DNA"/>
</dbReference>
<sequence length="176" mass="19312">MPIDPGLQVDSAQLPPPSALIRAFLDRGERGTSRHHVLDAASALARCHDRRRAALDAARAPDAPSSRVAACGRLIDDIDADRGGLIARIDDWVAANVAHRAGASLHTETLGAVIDRMAAKWIAAQRALGGDTVEMTTPRQREARTHLHWCRLAELTDGYRDLITDVTEHRRRLPVW</sequence>
<organism evidence="1 2">
    <name type="scientific">Nocardia rhizosphaerae</name>
    <dbReference type="NCBI Taxonomy" id="1691571"/>
    <lineage>
        <taxon>Bacteria</taxon>
        <taxon>Bacillati</taxon>
        <taxon>Actinomycetota</taxon>
        <taxon>Actinomycetes</taxon>
        <taxon>Mycobacteriales</taxon>
        <taxon>Nocardiaceae</taxon>
        <taxon>Nocardia</taxon>
    </lineage>
</organism>
<name>A0ABV8LAU9_9NOCA</name>
<evidence type="ECO:0000313" key="2">
    <source>
        <dbReference type="Proteomes" id="UP001595767"/>
    </source>
</evidence>
<evidence type="ECO:0000313" key="1">
    <source>
        <dbReference type="EMBL" id="MFC4127424.1"/>
    </source>
</evidence>